<organism evidence="2 3">
    <name type="scientific">Thermococcus profundus</name>
    <dbReference type="NCBI Taxonomy" id="49899"/>
    <lineage>
        <taxon>Archaea</taxon>
        <taxon>Methanobacteriati</taxon>
        <taxon>Methanobacteriota</taxon>
        <taxon>Thermococci</taxon>
        <taxon>Thermococcales</taxon>
        <taxon>Thermococcaceae</taxon>
        <taxon>Thermococcus</taxon>
    </lineage>
</organism>
<reference evidence="2 3" key="1">
    <citation type="submission" date="2016-03" db="EMBL/GenBank/DDBJ databases">
        <title>Complete genome sequence of Thermococcus profundus strain DT5432.</title>
        <authorList>
            <person name="Oger P.M."/>
        </authorList>
    </citation>
    <scope>NUCLEOTIDE SEQUENCE [LARGE SCALE GENOMIC DNA]</scope>
    <source>
        <strain evidence="2 3">DT 5432</strain>
    </source>
</reference>
<evidence type="ECO:0000256" key="1">
    <source>
        <dbReference type="SAM" id="MobiDB-lite"/>
    </source>
</evidence>
<dbReference type="KEGG" id="tprf:A3L09_00635"/>
<feature type="region of interest" description="Disordered" evidence="1">
    <location>
        <begin position="477"/>
        <end position="511"/>
    </location>
</feature>
<gene>
    <name evidence="2" type="ORF">A3L09_00635</name>
</gene>
<dbReference type="GeneID" id="33318871"/>
<proteinExistence type="predicted"/>
<keyword evidence="3" id="KW-1185">Reference proteome</keyword>
<dbReference type="EMBL" id="CP014862">
    <property type="protein sequence ID" value="ASJ01868.1"/>
    <property type="molecule type" value="Genomic_DNA"/>
</dbReference>
<evidence type="ECO:0000313" key="3">
    <source>
        <dbReference type="Proteomes" id="UP000250179"/>
    </source>
</evidence>
<evidence type="ECO:0008006" key="4">
    <source>
        <dbReference type="Google" id="ProtNLM"/>
    </source>
</evidence>
<dbReference type="OrthoDB" id="100056at2157"/>
<protein>
    <recommendedName>
        <fullName evidence="4">CGP-CTERM sorting domain-containing protein</fullName>
    </recommendedName>
</protein>
<feature type="compositionally biased region" description="Polar residues" evidence="1">
    <location>
        <begin position="477"/>
        <end position="508"/>
    </location>
</feature>
<accession>A0A2Z2MIT5</accession>
<dbReference type="RefSeq" id="WP_088857137.1">
    <property type="nucleotide sequence ID" value="NZ_CP014862.1"/>
</dbReference>
<dbReference type="Proteomes" id="UP000250179">
    <property type="component" value="Chromosome"/>
</dbReference>
<dbReference type="AlphaFoldDB" id="A0A2Z2MIT5"/>
<name>A0A2Z2MIT5_THEPR</name>
<sequence length="538" mass="61407">MKRFFFLFIFVIFAMSNYVSAQVNVYPLTEDFKMIPYPIPPCSQIGKITELYYKVNDTYWIAVAGPIKVECPGVNNISVEILGIKNVTVPQYNLTLTLINATVKTEQKEYEPLGLVTRNITIEYKRYNETYELVTVKIENMKMYWSYALQDYVYPNLTPEYYGFPSNITINLLINRKTGEGYLLDNGIKKYVGVTPLWNPALNPSEYPKLVLRNLRNLINQIKANPWIVENVVQKAKLSNNISESNSLLNSLALNFTEQVMSLQVTYLGRKMYLENSGSLPCFMLPIDGTYLIRTYQTGWQYLPSKIDNMSPDKYVEKVLTDYLKTRNDEELKRLILLGVFHEKVYLPILVDFDDVHNKVTAIDFTLPPSEKSHLLVLPLPKKYAEAFNATYLMLNFVGPHTMTVKYDPSLYTPKEVTSEWIKEGACMGPIKSTLMNGFMNAFLEFEESGMNITALDKIYENVQKNLELCGFNATSATTDNSTQPKNPLLTVSTTSNSQSPAVSGSSISRKKNREGICGPAFLVPLALIPVWMWRKRK</sequence>
<evidence type="ECO:0000313" key="2">
    <source>
        <dbReference type="EMBL" id="ASJ01868.1"/>
    </source>
</evidence>